<organism evidence="14 15">
    <name type="scientific">Nonlabens arenilitoris</name>
    <dbReference type="NCBI Taxonomy" id="1217969"/>
    <lineage>
        <taxon>Bacteria</taxon>
        <taxon>Pseudomonadati</taxon>
        <taxon>Bacteroidota</taxon>
        <taxon>Flavobacteriia</taxon>
        <taxon>Flavobacteriales</taxon>
        <taxon>Flavobacteriaceae</taxon>
        <taxon>Nonlabens</taxon>
    </lineage>
</organism>
<dbReference type="SUPFAM" id="SSF54631">
    <property type="entry name" value="CBS-domain pair"/>
    <property type="match status" value="1"/>
</dbReference>
<dbReference type="InterPro" id="IPR005170">
    <property type="entry name" value="Transptr-assoc_dom"/>
</dbReference>
<keyword evidence="4 10" id="KW-0812">Transmembrane</keyword>
<dbReference type="PROSITE" id="PS51846">
    <property type="entry name" value="CNNM"/>
    <property type="match status" value="1"/>
</dbReference>
<evidence type="ECO:0000256" key="4">
    <source>
        <dbReference type="ARBA" id="ARBA00022692"/>
    </source>
</evidence>
<feature type="transmembrane region" description="Helical" evidence="11">
    <location>
        <begin position="107"/>
        <end position="128"/>
    </location>
</feature>
<sequence length="434" mass="49578">MDPDSAHLLVAIISGSSELVYFLVFIILLILSAMVSGAEVALFSLETTDLEEERPDFPRRELVAKLLARPKKLLATILIANNAINITTVLIFSILSDSWFASIGTEWLRFVLEVVIATFLILLFGEILPKVYANRNAMKFANFMAIPLNILDKLFSFLSLPMRYVTIQIHERLGNKKSSITVSQLSQALELTDHHDTTDEEQQLLQGIVSFGNTDTKTVMRNRTDVFALDESMPFKDIITEVISNGYSRIPVFKESIDQITGVLYVKDLLPYIDRKNFEWTKLLREVYFVPENKKLDDLLQEFQEQKKHLAIVVDEYGGTSGLISLEDIIEEIVGDISDEFDDENLVYSKLDDKNFVFEGKTPLKDFYRIIELEESQQELFDNAKGESETVAGFLLEQTGYFPRKLDKITFEGFTFVVESMDKKRIKQVKCTKP</sequence>
<dbReference type="SMART" id="SM00116">
    <property type="entry name" value="CBS"/>
    <property type="match status" value="2"/>
</dbReference>
<evidence type="ECO:0000256" key="8">
    <source>
        <dbReference type="ARBA" id="ARBA00023136"/>
    </source>
</evidence>
<dbReference type="Gene3D" id="3.30.465.10">
    <property type="match status" value="1"/>
</dbReference>
<feature type="transmembrane region" description="Helical" evidence="11">
    <location>
        <begin position="73"/>
        <end position="95"/>
    </location>
</feature>
<dbReference type="GO" id="GO:0050660">
    <property type="term" value="F:flavin adenine dinucleotide binding"/>
    <property type="evidence" value="ECO:0007669"/>
    <property type="project" value="InterPro"/>
</dbReference>
<dbReference type="InterPro" id="IPR019862">
    <property type="entry name" value="Motility-assoc_prot_GldE"/>
</dbReference>
<dbReference type="Proteomes" id="UP000239747">
    <property type="component" value="Unassembled WGS sequence"/>
</dbReference>
<evidence type="ECO:0000256" key="5">
    <source>
        <dbReference type="ARBA" id="ARBA00022737"/>
    </source>
</evidence>
<evidence type="ECO:0000256" key="3">
    <source>
        <dbReference type="ARBA" id="ARBA00022475"/>
    </source>
</evidence>
<gene>
    <name evidence="14" type="ORF">BST92_05130</name>
</gene>
<dbReference type="Pfam" id="PF00571">
    <property type="entry name" value="CBS"/>
    <property type="match status" value="2"/>
</dbReference>
<evidence type="ECO:0000256" key="1">
    <source>
        <dbReference type="ARBA" id="ARBA00004651"/>
    </source>
</evidence>
<accession>A0A2S7UAP6</accession>
<dbReference type="InterPro" id="IPR046342">
    <property type="entry name" value="CBS_dom_sf"/>
</dbReference>
<evidence type="ECO:0000313" key="14">
    <source>
        <dbReference type="EMBL" id="PQJ31343.1"/>
    </source>
</evidence>
<dbReference type="InterPro" id="IPR000644">
    <property type="entry name" value="CBS_dom"/>
</dbReference>
<dbReference type="Gene3D" id="3.10.580.10">
    <property type="entry name" value="CBS-domain"/>
    <property type="match status" value="1"/>
</dbReference>
<name>A0A2S7UAP6_9FLAO</name>
<evidence type="ECO:0000259" key="12">
    <source>
        <dbReference type="PROSITE" id="PS51371"/>
    </source>
</evidence>
<dbReference type="AlphaFoldDB" id="A0A2S7UAP6"/>
<dbReference type="PANTHER" id="PTHR22777:SF32">
    <property type="entry name" value="UPF0053 INNER MEMBRANE PROTEIN YFJD"/>
    <property type="match status" value="1"/>
</dbReference>
<feature type="transmembrane region" description="Helical" evidence="11">
    <location>
        <begin position="140"/>
        <end position="160"/>
    </location>
</feature>
<protein>
    <submittedName>
        <fullName evidence="14">Magnesium/cobalt efflux protein</fullName>
    </submittedName>
</protein>
<evidence type="ECO:0000256" key="2">
    <source>
        <dbReference type="ARBA" id="ARBA00006337"/>
    </source>
</evidence>
<feature type="domain" description="CBS" evidence="12">
    <location>
        <begin position="220"/>
        <end position="279"/>
    </location>
</feature>
<evidence type="ECO:0000256" key="10">
    <source>
        <dbReference type="PROSITE-ProRule" id="PRU01193"/>
    </source>
</evidence>
<dbReference type="FunFam" id="3.10.580.10:FF:000002">
    <property type="entry name" value="Magnesium/cobalt efflux protein CorC"/>
    <property type="match status" value="1"/>
</dbReference>
<evidence type="ECO:0000259" key="13">
    <source>
        <dbReference type="PROSITE" id="PS51846"/>
    </source>
</evidence>
<dbReference type="NCBIfam" id="TIGR03520">
    <property type="entry name" value="GldE"/>
    <property type="match status" value="1"/>
</dbReference>
<dbReference type="InterPro" id="IPR002550">
    <property type="entry name" value="CNNM"/>
</dbReference>
<dbReference type="SUPFAM" id="SSF56176">
    <property type="entry name" value="FAD-binding/transporter-associated domain-like"/>
    <property type="match status" value="1"/>
</dbReference>
<dbReference type="Pfam" id="PF03471">
    <property type="entry name" value="CorC_HlyC"/>
    <property type="match status" value="1"/>
</dbReference>
<keyword evidence="3" id="KW-1003">Cell membrane</keyword>
<keyword evidence="15" id="KW-1185">Reference proteome</keyword>
<keyword evidence="7 9" id="KW-0129">CBS domain</keyword>
<comment type="similarity">
    <text evidence="2">Belongs to the UPF0053 family.</text>
</comment>
<dbReference type="InterPro" id="IPR036318">
    <property type="entry name" value="FAD-bd_PCMH-like_sf"/>
</dbReference>
<dbReference type="GO" id="GO:0005886">
    <property type="term" value="C:plasma membrane"/>
    <property type="evidence" value="ECO:0007669"/>
    <property type="project" value="UniProtKB-SubCell"/>
</dbReference>
<keyword evidence="8 10" id="KW-0472">Membrane</keyword>
<feature type="transmembrane region" description="Helical" evidence="11">
    <location>
        <begin position="20"/>
        <end position="45"/>
    </location>
</feature>
<dbReference type="RefSeq" id="WP_105070479.1">
    <property type="nucleotide sequence ID" value="NZ_MTPW01000001.1"/>
</dbReference>
<reference evidence="14 15" key="1">
    <citation type="submission" date="2017-01" db="EMBL/GenBank/DDBJ databases">
        <title>Trade-off between light-utilization and light-protection in marine flavobacteria.</title>
        <authorList>
            <person name="Kumagai Y."/>
            <person name="Yoshizawa S."/>
            <person name="Kogure K."/>
            <person name="Iwasaki W."/>
        </authorList>
    </citation>
    <scope>NUCLEOTIDE SEQUENCE [LARGE SCALE GENOMIC DNA]</scope>
    <source>
        <strain evidence="14 15">KCTC 32109</strain>
    </source>
</reference>
<dbReference type="PROSITE" id="PS51371">
    <property type="entry name" value="CBS"/>
    <property type="match status" value="2"/>
</dbReference>
<evidence type="ECO:0000256" key="11">
    <source>
        <dbReference type="SAM" id="Phobius"/>
    </source>
</evidence>
<dbReference type="EMBL" id="MTPW01000001">
    <property type="protein sequence ID" value="PQJ31343.1"/>
    <property type="molecule type" value="Genomic_DNA"/>
</dbReference>
<evidence type="ECO:0000256" key="7">
    <source>
        <dbReference type="ARBA" id="ARBA00023122"/>
    </source>
</evidence>
<keyword evidence="5" id="KW-0677">Repeat</keyword>
<feature type="domain" description="CNNM transmembrane" evidence="13">
    <location>
        <begin position="14"/>
        <end position="202"/>
    </location>
</feature>
<dbReference type="PANTHER" id="PTHR22777">
    <property type="entry name" value="HEMOLYSIN-RELATED"/>
    <property type="match status" value="1"/>
</dbReference>
<dbReference type="InterPro" id="IPR044751">
    <property type="entry name" value="Ion_transp-like_CBS"/>
</dbReference>
<dbReference type="OrthoDB" id="9798188at2"/>
<evidence type="ECO:0000256" key="9">
    <source>
        <dbReference type="PROSITE-ProRule" id="PRU00703"/>
    </source>
</evidence>
<dbReference type="SMART" id="SM01091">
    <property type="entry name" value="CorC_HlyC"/>
    <property type="match status" value="1"/>
</dbReference>
<proteinExistence type="inferred from homology"/>
<keyword evidence="6 10" id="KW-1133">Transmembrane helix</keyword>
<dbReference type="Pfam" id="PF01595">
    <property type="entry name" value="CNNM"/>
    <property type="match status" value="1"/>
</dbReference>
<comment type="subcellular location">
    <subcellularLocation>
        <location evidence="1">Cell membrane</location>
        <topology evidence="1">Multi-pass membrane protein</topology>
    </subcellularLocation>
</comment>
<comment type="caution">
    <text evidence="14">The sequence shown here is derived from an EMBL/GenBank/DDBJ whole genome shotgun (WGS) entry which is preliminary data.</text>
</comment>
<dbReference type="InterPro" id="IPR016169">
    <property type="entry name" value="FAD-bd_PCMH_sub2"/>
</dbReference>
<feature type="domain" description="CBS" evidence="12">
    <location>
        <begin position="283"/>
        <end position="340"/>
    </location>
</feature>
<dbReference type="CDD" id="cd04590">
    <property type="entry name" value="CBS_pair_CorC_HlyC_assoc"/>
    <property type="match status" value="1"/>
</dbReference>
<evidence type="ECO:0000256" key="6">
    <source>
        <dbReference type="ARBA" id="ARBA00022989"/>
    </source>
</evidence>
<evidence type="ECO:0000313" key="15">
    <source>
        <dbReference type="Proteomes" id="UP000239747"/>
    </source>
</evidence>